<sequence>MKRKHPFNMIEIMLALGVCAIGITSIMVLFPVGSAATRDAAMETYAAHAADQMLHMLKYKMITSWDTGIVPATNPQDDSITTGAGWGGAEPEMDTIFKHSTASGVYQVISDRGTTPSLTSENIDFRSIMFVWLTDISIVGNQNIGITLNIEVTWPAELPYASRQKGYYSLEVFNPNYVAP</sequence>
<reference evidence="2" key="1">
    <citation type="submission" date="2023-07" db="EMBL/GenBank/DDBJ databases">
        <title>Genomic Encyclopedia of Type Strains, Phase IV (KMG-IV): sequencing the most valuable type-strain genomes for metagenomic binning, comparative biology and taxonomic classification.</title>
        <authorList>
            <person name="Goeker M."/>
        </authorList>
    </citation>
    <scope>NUCLEOTIDE SEQUENCE</scope>
    <source>
        <strain evidence="2">DSM 24202</strain>
    </source>
</reference>
<dbReference type="EMBL" id="JAUSVL010000001">
    <property type="protein sequence ID" value="MDQ0291065.1"/>
    <property type="molecule type" value="Genomic_DNA"/>
</dbReference>
<proteinExistence type="predicted"/>
<comment type="caution">
    <text evidence="2">The sequence shown here is derived from an EMBL/GenBank/DDBJ whole genome shotgun (WGS) entry which is preliminary data.</text>
</comment>
<dbReference type="AlphaFoldDB" id="A0AAE3VIJ5"/>
<evidence type="ECO:0000256" key="1">
    <source>
        <dbReference type="SAM" id="Phobius"/>
    </source>
</evidence>
<evidence type="ECO:0000313" key="2">
    <source>
        <dbReference type="EMBL" id="MDQ0291065.1"/>
    </source>
</evidence>
<name>A0AAE3VIJ5_9BACT</name>
<keyword evidence="3" id="KW-1185">Reference proteome</keyword>
<protein>
    <submittedName>
        <fullName evidence="2">Uncharacterized protein</fullName>
    </submittedName>
</protein>
<keyword evidence="1" id="KW-0472">Membrane</keyword>
<keyword evidence="1" id="KW-1133">Transmembrane helix</keyword>
<feature type="transmembrane region" description="Helical" evidence="1">
    <location>
        <begin position="12"/>
        <end position="32"/>
    </location>
</feature>
<dbReference type="RefSeq" id="WP_307263312.1">
    <property type="nucleotide sequence ID" value="NZ_JAUSVL010000001.1"/>
</dbReference>
<organism evidence="2 3">
    <name type="scientific">Oligosphaera ethanolica</name>
    <dbReference type="NCBI Taxonomy" id="760260"/>
    <lineage>
        <taxon>Bacteria</taxon>
        <taxon>Pseudomonadati</taxon>
        <taxon>Lentisphaerota</taxon>
        <taxon>Oligosphaeria</taxon>
        <taxon>Oligosphaerales</taxon>
        <taxon>Oligosphaeraceae</taxon>
        <taxon>Oligosphaera</taxon>
    </lineage>
</organism>
<accession>A0AAE3VIJ5</accession>
<keyword evidence="1" id="KW-0812">Transmembrane</keyword>
<gene>
    <name evidence="2" type="ORF">J3R75_003172</name>
</gene>
<evidence type="ECO:0000313" key="3">
    <source>
        <dbReference type="Proteomes" id="UP001238163"/>
    </source>
</evidence>
<dbReference type="Proteomes" id="UP001238163">
    <property type="component" value="Unassembled WGS sequence"/>
</dbReference>